<dbReference type="RefSeq" id="WP_273627954.1">
    <property type="nucleotide sequence ID" value="NZ_CP117167.1"/>
</dbReference>
<proteinExistence type="predicted"/>
<evidence type="ECO:0000313" key="3">
    <source>
        <dbReference type="Proteomes" id="UP001216139"/>
    </source>
</evidence>
<dbReference type="Pfam" id="PF13715">
    <property type="entry name" value="CarbopepD_reg_2"/>
    <property type="match status" value="1"/>
</dbReference>
<dbReference type="Pfam" id="PF18939">
    <property type="entry name" value="DUF5686"/>
    <property type="match status" value="1"/>
</dbReference>
<gene>
    <name evidence="2" type="ORF">PQO05_14095</name>
</gene>
<dbReference type="InterPro" id="IPR043741">
    <property type="entry name" value="DUF5686"/>
</dbReference>
<dbReference type="InterPro" id="IPR008969">
    <property type="entry name" value="CarboxyPept-like_regulatory"/>
</dbReference>
<dbReference type="Proteomes" id="UP001216139">
    <property type="component" value="Chromosome"/>
</dbReference>
<name>A0ABY7T2B5_9SPHI</name>
<evidence type="ECO:0000313" key="2">
    <source>
        <dbReference type="EMBL" id="WCT09861.1"/>
    </source>
</evidence>
<keyword evidence="1" id="KW-0812">Transmembrane</keyword>
<dbReference type="EMBL" id="CP117167">
    <property type="protein sequence ID" value="WCT09861.1"/>
    <property type="molecule type" value="Genomic_DNA"/>
</dbReference>
<keyword evidence="1" id="KW-1133">Transmembrane helix</keyword>
<reference evidence="2 3" key="1">
    <citation type="submission" date="2023-02" db="EMBL/GenBank/DDBJ databases">
        <title>Genome sequence of Mucilaginibacter jinjuensis strain KACC 16571.</title>
        <authorList>
            <person name="Kim S."/>
            <person name="Heo J."/>
            <person name="Kwon S.-W."/>
        </authorList>
    </citation>
    <scope>NUCLEOTIDE SEQUENCE [LARGE SCALE GENOMIC DNA]</scope>
    <source>
        <strain evidence="2 3">KACC 16571</strain>
    </source>
</reference>
<feature type="transmembrane region" description="Helical" evidence="1">
    <location>
        <begin position="21"/>
        <end position="42"/>
    </location>
</feature>
<dbReference type="Gene3D" id="2.60.40.1120">
    <property type="entry name" value="Carboxypeptidase-like, regulatory domain"/>
    <property type="match status" value="1"/>
</dbReference>
<organism evidence="2 3">
    <name type="scientific">Mucilaginibacter jinjuensis</name>
    <dbReference type="NCBI Taxonomy" id="1176721"/>
    <lineage>
        <taxon>Bacteria</taxon>
        <taxon>Pseudomonadati</taxon>
        <taxon>Bacteroidota</taxon>
        <taxon>Sphingobacteriia</taxon>
        <taxon>Sphingobacteriales</taxon>
        <taxon>Sphingobacteriaceae</taxon>
        <taxon>Mucilaginibacter</taxon>
    </lineage>
</organism>
<protein>
    <submittedName>
        <fullName evidence="2">DUF5686 family protein</fullName>
    </submittedName>
</protein>
<keyword evidence="1" id="KW-0472">Membrane</keyword>
<keyword evidence="3" id="KW-1185">Reference proteome</keyword>
<evidence type="ECO:0000256" key="1">
    <source>
        <dbReference type="SAM" id="Phobius"/>
    </source>
</evidence>
<sequence length="875" mass="100118">MLLSFWNYIIGLVSPKRLMPSFLNFSTLKISGCLFFIFFPFLSFAQQSATHVSGKIVDASTGHPLSYISISFTGSKYGTSSDDQGNFTLSAPGQFSRVTFSYVGYQSFVKTITPGQMNELQIRLQKSQTQLNEVKITSGKKTKYRNKGNPAVELIQQVIDHKKQNRMESADYIQYDQYERIGLSFFDIPAGLMNNFLFKKFKFMLDTTPNVYGLKPPILPAYFNEKFSQVYYRKEPKKLIQQLNAQKGVNIIKFIDTAGLDIYLNRMYGNNIDIYENNIFIISNQFLSPIADHSPDYYKFFITDTIQQDGKKLVELSFTPRNKGDLLFEGKLAVTLDGRYAVQSCELNVNKQININFIRTMKITLDFQLHPDDKYYLTKSDVKADFGISKTKGMGVFGERTVFFSNYKLNSPQPASFYDGRELQTAPNVALQDSTYWLSHRTDTLTAKQNEVYDKVHKLEKMKAYKTETNLAYALTGGYIPSFGNRVELGPVGAIYSYNSQEGSRVQVGGRTTPQFNKTLYLQGYAGYGFRDHILKYDAAAYFSLNKTQFWRFPNDYFKISYLYDLGVPGENFVINNDQQALASFQSGKTDYWLYNKIFRFEYVKDFENHFSYNIAFKNWNQQPAGTLQFQYNDPAGTLVHNLTVSEIDLGLRFAPHEKLLQGTESRHTIHSKYPIYNLQINQGIKGVLNGSYSYTNIGGTIYKRFYMSQLGYADVKVLGSYLIGKVPFPLLNISPANQSIAYDPDAYNKMDYLEFVSDHYVGFNYTQCFSGFFLNKIPLIEHLKWREYLSFKALYGGLRAENDPQNSAGLYNFPIGTGGANGTYALGHTPYMEAGAGIGNIFKVFRFDVIRRFNYLDHPDVSKYGIKFSFGFDF</sequence>
<dbReference type="SUPFAM" id="SSF49464">
    <property type="entry name" value="Carboxypeptidase regulatory domain-like"/>
    <property type="match status" value="1"/>
</dbReference>
<accession>A0ABY7T2B5</accession>